<sequence length="121" mass="13570">MRPTRKEVVTFANGHSRLQTSSTALSWVYLSAKNRNELMEGTMYWSRRNNAATTEHTEVQQKLSVMGRYHLTPRFHTGSQAGPNVVSNGFMPVEPTETSQFQTNATVAGQQLSNSRPQGRN</sequence>
<protein>
    <submittedName>
        <fullName evidence="2">Uncharacterized protein</fullName>
    </submittedName>
</protein>
<proteinExistence type="predicted"/>
<reference evidence="2 3" key="1">
    <citation type="journal article" date="2019" name="Commun. Biol.">
        <title>The bagworm genome reveals a unique fibroin gene that provides high tensile strength.</title>
        <authorList>
            <person name="Kono N."/>
            <person name="Nakamura H."/>
            <person name="Ohtoshi R."/>
            <person name="Tomita M."/>
            <person name="Numata K."/>
            <person name="Arakawa K."/>
        </authorList>
    </citation>
    <scope>NUCLEOTIDE SEQUENCE [LARGE SCALE GENOMIC DNA]</scope>
</reference>
<feature type="region of interest" description="Disordered" evidence="1">
    <location>
        <begin position="94"/>
        <end position="121"/>
    </location>
</feature>
<feature type="compositionally biased region" description="Polar residues" evidence="1">
    <location>
        <begin position="96"/>
        <end position="121"/>
    </location>
</feature>
<evidence type="ECO:0000313" key="2">
    <source>
        <dbReference type="EMBL" id="GBP69666.1"/>
    </source>
</evidence>
<organism evidence="2 3">
    <name type="scientific">Eumeta variegata</name>
    <name type="common">Bagworm moth</name>
    <name type="synonym">Eumeta japonica</name>
    <dbReference type="NCBI Taxonomy" id="151549"/>
    <lineage>
        <taxon>Eukaryota</taxon>
        <taxon>Metazoa</taxon>
        <taxon>Ecdysozoa</taxon>
        <taxon>Arthropoda</taxon>
        <taxon>Hexapoda</taxon>
        <taxon>Insecta</taxon>
        <taxon>Pterygota</taxon>
        <taxon>Neoptera</taxon>
        <taxon>Endopterygota</taxon>
        <taxon>Lepidoptera</taxon>
        <taxon>Glossata</taxon>
        <taxon>Ditrysia</taxon>
        <taxon>Tineoidea</taxon>
        <taxon>Psychidae</taxon>
        <taxon>Oiketicinae</taxon>
        <taxon>Eumeta</taxon>
    </lineage>
</organism>
<dbReference type="Proteomes" id="UP000299102">
    <property type="component" value="Unassembled WGS sequence"/>
</dbReference>
<accession>A0A4C1Y1B1</accession>
<gene>
    <name evidence="2" type="ORF">EVAR_49918_1</name>
</gene>
<comment type="caution">
    <text evidence="2">The sequence shown here is derived from an EMBL/GenBank/DDBJ whole genome shotgun (WGS) entry which is preliminary data.</text>
</comment>
<dbReference type="EMBL" id="BGZK01001048">
    <property type="protein sequence ID" value="GBP69666.1"/>
    <property type="molecule type" value="Genomic_DNA"/>
</dbReference>
<dbReference type="AlphaFoldDB" id="A0A4C1Y1B1"/>
<evidence type="ECO:0000313" key="3">
    <source>
        <dbReference type="Proteomes" id="UP000299102"/>
    </source>
</evidence>
<name>A0A4C1Y1B1_EUMVA</name>
<keyword evidence="3" id="KW-1185">Reference proteome</keyword>
<evidence type="ECO:0000256" key="1">
    <source>
        <dbReference type="SAM" id="MobiDB-lite"/>
    </source>
</evidence>